<feature type="transmembrane region" description="Helical" evidence="9">
    <location>
        <begin position="171"/>
        <end position="196"/>
    </location>
</feature>
<evidence type="ECO:0000256" key="3">
    <source>
        <dbReference type="ARBA" id="ARBA00022448"/>
    </source>
</evidence>
<dbReference type="AlphaFoldDB" id="A0A133PJC7"/>
<comment type="subcellular location">
    <subcellularLocation>
        <location evidence="1 8">Cell membrane</location>
        <topology evidence="1 8">Multi-pass membrane protein</topology>
    </subcellularLocation>
</comment>
<gene>
    <name evidence="10" type="ORF">HMPREF3229_01658</name>
</gene>
<evidence type="ECO:0000256" key="4">
    <source>
        <dbReference type="ARBA" id="ARBA00022475"/>
    </source>
</evidence>
<feature type="transmembrane region" description="Helical" evidence="9">
    <location>
        <begin position="141"/>
        <end position="159"/>
    </location>
</feature>
<feature type="transmembrane region" description="Helical" evidence="9">
    <location>
        <begin position="251"/>
        <end position="271"/>
    </location>
</feature>
<keyword evidence="3 8" id="KW-0813">Transport</keyword>
<dbReference type="InterPro" id="IPR037294">
    <property type="entry name" value="ABC_BtuC-like"/>
</dbReference>
<comment type="caution">
    <text evidence="10">The sequence shown here is derived from an EMBL/GenBank/DDBJ whole genome shotgun (WGS) entry which is preliminary data.</text>
</comment>
<dbReference type="GO" id="GO:0043190">
    <property type="term" value="C:ATP-binding cassette (ABC) transporter complex"/>
    <property type="evidence" value="ECO:0007669"/>
    <property type="project" value="InterPro"/>
</dbReference>
<accession>A0A133PJC7</accession>
<comment type="similarity">
    <text evidence="2 8">Belongs to the ABC-3 integral membrane protein family.</text>
</comment>
<feature type="transmembrane region" description="Helical" evidence="9">
    <location>
        <begin position="34"/>
        <end position="50"/>
    </location>
</feature>
<keyword evidence="6 9" id="KW-1133">Transmembrane helix</keyword>
<keyword evidence="5 8" id="KW-0812">Transmembrane</keyword>
<proteinExistence type="inferred from homology"/>
<evidence type="ECO:0000256" key="9">
    <source>
        <dbReference type="SAM" id="Phobius"/>
    </source>
</evidence>
<feature type="transmembrane region" description="Helical" evidence="9">
    <location>
        <begin position="227"/>
        <end position="245"/>
    </location>
</feature>
<dbReference type="EMBL" id="LRQE01000041">
    <property type="protein sequence ID" value="KXA28662.1"/>
    <property type="molecule type" value="Genomic_DNA"/>
</dbReference>
<keyword evidence="4" id="KW-1003">Cell membrane</keyword>
<dbReference type="RefSeq" id="WP_060800631.1">
    <property type="nucleotide sequence ID" value="NZ_KQ957105.1"/>
</dbReference>
<evidence type="ECO:0000256" key="8">
    <source>
        <dbReference type="RuleBase" id="RU003943"/>
    </source>
</evidence>
<feature type="transmembrane region" description="Helical" evidence="9">
    <location>
        <begin position="87"/>
        <end position="104"/>
    </location>
</feature>
<feature type="transmembrane region" description="Helical" evidence="9">
    <location>
        <begin position="57"/>
        <end position="75"/>
    </location>
</feature>
<evidence type="ECO:0000256" key="1">
    <source>
        <dbReference type="ARBA" id="ARBA00004651"/>
    </source>
</evidence>
<dbReference type="GO" id="GO:0010043">
    <property type="term" value="P:response to zinc ion"/>
    <property type="evidence" value="ECO:0007669"/>
    <property type="project" value="TreeGrafter"/>
</dbReference>
<evidence type="ECO:0000256" key="6">
    <source>
        <dbReference type="ARBA" id="ARBA00022989"/>
    </source>
</evidence>
<feature type="transmembrane region" description="Helical" evidence="9">
    <location>
        <begin position="202"/>
        <end position="220"/>
    </location>
</feature>
<dbReference type="CDD" id="cd06550">
    <property type="entry name" value="TM_ABC_iron-siderophores_like"/>
    <property type="match status" value="1"/>
</dbReference>
<dbReference type="PANTHER" id="PTHR30477">
    <property type="entry name" value="ABC-TRANSPORTER METAL-BINDING PROTEIN"/>
    <property type="match status" value="1"/>
</dbReference>
<keyword evidence="7 9" id="KW-0472">Membrane</keyword>
<evidence type="ECO:0000256" key="5">
    <source>
        <dbReference type="ARBA" id="ARBA00022692"/>
    </source>
</evidence>
<organism evidence="10">
    <name type="scientific">Peptoniphilus harei</name>
    <dbReference type="NCBI Taxonomy" id="54005"/>
    <lineage>
        <taxon>Bacteria</taxon>
        <taxon>Bacillati</taxon>
        <taxon>Bacillota</taxon>
        <taxon>Tissierellia</taxon>
        <taxon>Tissierellales</taxon>
        <taxon>Peptoniphilaceae</taxon>
        <taxon>Peptoniphilus</taxon>
    </lineage>
</organism>
<dbReference type="GO" id="GO:0055085">
    <property type="term" value="P:transmembrane transport"/>
    <property type="evidence" value="ECO:0007669"/>
    <property type="project" value="InterPro"/>
</dbReference>
<evidence type="ECO:0000313" key="10">
    <source>
        <dbReference type="EMBL" id="KXA28662.1"/>
    </source>
</evidence>
<name>A0A133PJC7_9FIRM</name>
<evidence type="ECO:0000313" key="11">
    <source>
        <dbReference type="Proteomes" id="UP000070174"/>
    </source>
</evidence>
<dbReference type="Gene3D" id="1.10.3470.10">
    <property type="entry name" value="ABC transporter involved in vitamin B12 uptake, BtuC"/>
    <property type="match status" value="1"/>
</dbReference>
<sequence length="370" mass="40660">MNIMIFIILFMTALSCAGIGSFLMLRSLSMLTDAISHSVLLGIVLAYFITKDIESPMLILGAAVFGLITVYAIESLSNTGLVKNDDAVGIVFPLFFALAVILITKFARNVHLDTDVVLMGEVILAPLNTITILGFELPKALVLSSGMFIVNTVFIVVFFKELKVTSFDPDFASISGFSSKLLFYALMSLASLSAVISFDSVGAILVISFFITPGATAYIISKDLKKMLFLSAIFAFINCMLGFLVATYLNLSMSGTTAAMAGLVFLLVLIFNKNGMIGQIYVRHQNRMLIKAYSILIHIGSHQGREEEKAELGADSIAKHLNWDKATTDKNIFYLTKKKLINLNSDKMIYELTSLGYNKYTSLLEEFNIK</sequence>
<evidence type="ECO:0000256" key="2">
    <source>
        <dbReference type="ARBA" id="ARBA00008034"/>
    </source>
</evidence>
<reference evidence="10 11" key="1">
    <citation type="submission" date="2016-01" db="EMBL/GenBank/DDBJ databases">
        <authorList>
            <person name="Oliw E.H."/>
        </authorList>
    </citation>
    <scope>NUCLEOTIDE SEQUENCE [LARGE SCALE GENOMIC DNA]</scope>
    <source>
        <strain evidence="10 11">CMW7756A</strain>
    </source>
</reference>
<dbReference type="Proteomes" id="UP000070174">
    <property type="component" value="Unassembled WGS sequence"/>
</dbReference>
<dbReference type="SUPFAM" id="SSF81345">
    <property type="entry name" value="ABC transporter involved in vitamin B12 uptake, BtuC"/>
    <property type="match status" value="1"/>
</dbReference>
<feature type="transmembrane region" description="Helical" evidence="9">
    <location>
        <begin position="116"/>
        <end position="135"/>
    </location>
</feature>
<evidence type="ECO:0000256" key="7">
    <source>
        <dbReference type="ARBA" id="ARBA00023136"/>
    </source>
</evidence>
<dbReference type="Pfam" id="PF00950">
    <property type="entry name" value="ABC-3"/>
    <property type="match status" value="1"/>
</dbReference>
<dbReference type="InterPro" id="IPR001626">
    <property type="entry name" value="ABC_TroCD"/>
</dbReference>
<protein>
    <submittedName>
        <fullName evidence="10">ABC 3 transport family protein</fullName>
    </submittedName>
</protein>
<dbReference type="PATRIC" id="fig|54005.3.peg.1621"/>
<dbReference type="PANTHER" id="PTHR30477:SF8">
    <property type="entry name" value="METAL TRANSPORT SYSTEM MEMBRANE PROTEIN CT_070-RELATED"/>
    <property type="match status" value="1"/>
</dbReference>